<comment type="caution">
    <text evidence="12">The sequence shown here is derived from an EMBL/GenBank/DDBJ whole genome shotgun (WGS) entry which is preliminary data.</text>
</comment>
<evidence type="ECO:0000256" key="2">
    <source>
        <dbReference type="ARBA" id="ARBA00005426"/>
    </source>
</evidence>
<comment type="subunit">
    <text evidence="6">Heterotetramer of 2 MoaD subunits and 2 MoaE subunits. Also stable as homodimer. The enzyme changes between these two forms during catalysis.</text>
</comment>
<dbReference type="NCBIfam" id="NF007959">
    <property type="entry name" value="PRK10678.1"/>
    <property type="match status" value="1"/>
</dbReference>
<comment type="catalytic activity">
    <reaction evidence="11">
        <text>2 [molybdopterin-synthase sulfur-carrier protein]-C-terminal-Gly-aminoethanethioate + cyclic pyranopterin phosphate + H2O = molybdopterin + 2 [molybdopterin-synthase sulfur-carrier protein]-C-terminal Gly-Gly + 2 H(+)</text>
        <dbReference type="Rhea" id="RHEA:26333"/>
        <dbReference type="Rhea" id="RHEA-COMP:12202"/>
        <dbReference type="Rhea" id="RHEA-COMP:19907"/>
        <dbReference type="ChEBI" id="CHEBI:15377"/>
        <dbReference type="ChEBI" id="CHEBI:15378"/>
        <dbReference type="ChEBI" id="CHEBI:58698"/>
        <dbReference type="ChEBI" id="CHEBI:59648"/>
        <dbReference type="ChEBI" id="CHEBI:90778"/>
        <dbReference type="ChEBI" id="CHEBI:232372"/>
        <dbReference type="EC" id="2.8.1.12"/>
    </reaction>
</comment>
<evidence type="ECO:0000256" key="9">
    <source>
        <dbReference type="ARBA" id="ARBA00030781"/>
    </source>
</evidence>
<dbReference type="RefSeq" id="WP_416206141.1">
    <property type="nucleotide sequence ID" value="NZ_JBBKTX010000013.1"/>
</dbReference>
<reference evidence="12 13" key="1">
    <citation type="submission" date="2024-03" db="EMBL/GenBank/DDBJ databases">
        <title>High-quality draft genome sequence of Oceanobacter sp. wDCs-4.</title>
        <authorList>
            <person name="Dong C."/>
        </authorList>
    </citation>
    <scope>NUCLEOTIDE SEQUENCE [LARGE SCALE GENOMIC DNA]</scope>
    <source>
        <strain evidence="13">wDCs-4</strain>
    </source>
</reference>
<proteinExistence type="inferred from homology"/>
<keyword evidence="5" id="KW-0501">Molybdenum cofactor biosynthesis</keyword>
<evidence type="ECO:0000256" key="5">
    <source>
        <dbReference type="ARBA" id="ARBA00023150"/>
    </source>
</evidence>
<evidence type="ECO:0000256" key="4">
    <source>
        <dbReference type="ARBA" id="ARBA00013858"/>
    </source>
</evidence>
<keyword evidence="12" id="KW-0808">Transferase</keyword>
<dbReference type="SUPFAM" id="SSF54690">
    <property type="entry name" value="Molybdopterin synthase subunit MoaE"/>
    <property type="match status" value="1"/>
</dbReference>
<dbReference type="EC" id="2.8.1.12" evidence="3"/>
<dbReference type="CDD" id="cd00756">
    <property type="entry name" value="MoaE"/>
    <property type="match status" value="1"/>
</dbReference>
<evidence type="ECO:0000313" key="13">
    <source>
        <dbReference type="Proteomes" id="UP001620597"/>
    </source>
</evidence>
<dbReference type="PANTHER" id="PTHR23404">
    <property type="entry name" value="MOLYBDOPTERIN SYNTHASE RELATED"/>
    <property type="match status" value="1"/>
</dbReference>
<dbReference type="Pfam" id="PF02391">
    <property type="entry name" value="MoaE"/>
    <property type="match status" value="1"/>
</dbReference>
<evidence type="ECO:0000256" key="1">
    <source>
        <dbReference type="ARBA" id="ARBA00005046"/>
    </source>
</evidence>
<evidence type="ECO:0000313" key="12">
    <source>
        <dbReference type="EMBL" id="MFK4753055.1"/>
    </source>
</evidence>
<evidence type="ECO:0000256" key="6">
    <source>
        <dbReference type="ARBA" id="ARBA00026066"/>
    </source>
</evidence>
<name>A0ABW8NK61_9GAMM</name>
<dbReference type="InterPro" id="IPR003448">
    <property type="entry name" value="Mopterin_biosynth_MoaE"/>
</dbReference>
<organism evidence="12 13">
    <name type="scientific">Oceanobacter antarcticus</name>
    <dbReference type="NCBI Taxonomy" id="3133425"/>
    <lineage>
        <taxon>Bacteria</taxon>
        <taxon>Pseudomonadati</taxon>
        <taxon>Pseudomonadota</taxon>
        <taxon>Gammaproteobacteria</taxon>
        <taxon>Oceanospirillales</taxon>
        <taxon>Oceanospirillaceae</taxon>
        <taxon>Oceanobacter</taxon>
    </lineage>
</organism>
<accession>A0ABW8NK61</accession>
<dbReference type="Gene3D" id="3.90.1170.40">
    <property type="entry name" value="Molybdopterin biosynthesis MoaE subunit"/>
    <property type="match status" value="1"/>
</dbReference>
<gene>
    <name evidence="12" type="primary">moaE</name>
    <name evidence="12" type="ORF">WG929_11595</name>
</gene>
<dbReference type="InterPro" id="IPR036563">
    <property type="entry name" value="MoaE_sf"/>
</dbReference>
<evidence type="ECO:0000256" key="11">
    <source>
        <dbReference type="ARBA" id="ARBA00049878"/>
    </source>
</evidence>
<dbReference type="GO" id="GO:0030366">
    <property type="term" value="F:molybdopterin synthase activity"/>
    <property type="evidence" value="ECO:0007669"/>
    <property type="project" value="UniProtKB-EC"/>
</dbReference>
<evidence type="ECO:0000256" key="8">
    <source>
        <dbReference type="ARBA" id="ARBA00030407"/>
    </source>
</evidence>
<evidence type="ECO:0000256" key="3">
    <source>
        <dbReference type="ARBA" id="ARBA00011950"/>
    </source>
</evidence>
<protein>
    <recommendedName>
        <fullName evidence="4">Molybdopterin synthase catalytic subunit</fullName>
        <ecNumber evidence="3">2.8.1.12</ecNumber>
    </recommendedName>
    <alternativeName>
        <fullName evidence="9">MPT synthase subunit 2</fullName>
    </alternativeName>
    <alternativeName>
        <fullName evidence="7">Molybdenum cofactor biosynthesis protein E</fullName>
    </alternativeName>
    <alternativeName>
        <fullName evidence="8">Molybdopterin-converting factor large subunit</fullName>
    </alternativeName>
    <alternativeName>
        <fullName evidence="10">Molybdopterin-converting factor subunit 2</fullName>
    </alternativeName>
</protein>
<sequence>MDVIKVQTDDFTVAEEYQQLCQTNRNDGAVVFFVGRVRELNQHDSISRLFLEHYPGMTERALSDIVSAARARWSLGRVRLIHRIGALDIEDQIVFVGVSSPHRQNAFDAAAFIMDFLKSQAPFWKKETLTAASGADVSERWVEARHSDTQALQKWNDLEMPDSLP</sequence>
<dbReference type="Proteomes" id="UP001620597">
    <property type="component" value="Unassembled WGS sequence"/>
</dbReference>
<evidence type="ECO:0000256" key="7">
    <source>
        <dbReference type="ARBA" id="ARBA00029745"/>
    </source>
</evidence>
<comment type="pathway">
    <text evidence="1">Cofactor biosynthesis; molybdopterin biosynthesis.</text>
</comment>
<comment type="similarity">
    <text evidence="2">Belongs to the MoaE family.</text>
</comment>
<evidence type="ECO:0000256" key="10">
    <source>
        <dbReference type="ARBA" id="ARBA00032474"/>
    </source>
</evidence>
<keyword evidence="13" id="KW-1185">Reference proteome</keyword>
<dbReference type="EMBL" id="JBBKTX010000013">
    <property type="protein sequence ID" value="MFK4753055.1"/>
    <property type="molecule type" value="Genomic_DNA"/>
</dbReference>